<dbReference type="AlphaFoldDB" id="I7LW28"/>
<proteinExistence type="predicted"/>
<dbReference type="Proteomes" id="UP000009168">
    <property type="component" value="Unassembled WGS sequence"/>
</dbReference>
<dbReference type="InterPro" id="IPR032675">
    <property type="entry name" value="LRR_dom_sf"/>
</dbReference>
<protein>
    <recommendedName>
        <fullName evidence="3">Kinase domain protein</fullName>
    </recommendedName>
</protein>
<gene>
    <name evidence="1" type="ORF">TTHERM_00411960</name>
</gene>
<keyword evidence="2" id="KW-1185">Reference proteome</keyword>
<reference evidence="2" key="1">
    <citation type="journal article" date="2006" name="PLoS Biol.">
        <title>Macronuclear genome sequence of the ciliate Tetrahymena thermophila, a model eukaryote.</title>
        <authorList>
            <person name="Eisen J.A."/>
            <person name="Coyne R.S."/>
            <person name="Wu M."/>
            <person name="Wu D."/>
            <person name="Thiagarajan M."/>
            <person name="Wortman J.R."/>
            <person name="Badger J.H."/>
            <person name="Ren Q."/>
            <person name="Amedeo P."/>
            <person name="Jones K.M."/>
            <person name="Tallon L.J."/>
            <person name="Delcher A.L."/>
            <person name="Salzberg S.L."/>
            <person name="Silva J.C."/>
            <person name="Haas B.J."/>
            <person name="Majoros W.H."/>
            <person name="Farzad M."/>
            <person name="Carlton J.M."/>
            <person name="Smith R.K. Jr."/>
            <person name="Garg J."/>
            <person name="Pearlman R.E."/>
            <person name="Karrer K.M."/>
            <person name="Sun L."/>
            <person name="Manning G."/>
            <person name="Elde N.C."/>
            <person name="Turkewitz A.P."/>
            <person name="Asai D.J."/>
            <person name="Wilkes D.E."/>
            <person name="Wang Y."/>
            <person name="Cai H."/>
            <person name="Collins K."/>
            <person name="Stewart B.A."/>
            <person name="Lee S.R."/>
            <person name="Wilamowska K."/>
            <person name="Weinberg Z."/>
            <person name="Ruzzo W.L."/>
            <person name="Wloga D."/>
            <person name="Gaertig J."/>
            <person name="Frankel J."/>
            <person name="Tsao C.-C."/>
            <person name="Gorovsky M.A."/>
            <person name="Keeling P.J."/>
            <person name="Waller R.F."/>
            <person name="Patron N.J."/>
            <person name="Cherry J.M."/>
            <person name="Stover N.A."/>
            <person name="Krieger C.J."/>
            <person name="del Toro C."/>
            <person name="Ryder H.F."/>
            <person name="Williamson S.C."/>
            <person name="Barbeau R.A."/>
            <person name="Hamilton E.P."/>
            <person name="Orias E."/>
        </authorList>
    </citation>
    <scope>NUCLEOTIDE SEQUENCE [LARGE SCALE GENOMIC DNA]</scope>
    <source>
        <strain evidence="2">SB210</strain>
    </source>
</reference>
<evidence type="ECO:0000313" key="2">
    <source>
        <dbReference type="Proteomes" id="UP000009168"/>
    </source>
</evidence>
<evidence type="ECO:0000313" key="1">
    <source>
        <dbReference type="EMBL" id="EAS00645.3"/>
    </source>
</evidence>
<dbReference type="InParanoid" id="I7LW28"/>
<sequence>MESSINKILLNITEDCYIQRCYLAKLFEFLELKKFQFQNYEYYENGQYSLSLKAEDIYNKKIIAIVVKLTGTTFTQDKTQLDKIYSIKYYCEIEEQYDNLIIQIFDFERYLNLTKVFQWYEINSDNYQLVNNFQVKKSNFQIEYQDAVKLGQSISNCANLSALQLDLDQTQINCISIQTILSKTSQCKQLEQLSLNLFKNQISLHSCKVIGSELIKFQNLKNLHLDLQNNMISENDFQWIAKGLQSLQLESLSIFIFQNKAYGQGVSHLGTALSSMNKLQNLLLVLRKCGISSEGLKEFSQGLKNCVNLINFQLHLSQNVLRNGLQYLGQALSKLKKLQYLQLTLRQTLNNDEGLNVLFQGLSNCSNLLNLDIDYGKNLVSQGQIAIKIGKYLSKCQNLRTFKLNIDQNQIDAQIIRNIFKHTTKGKKLTEYYIS</sequence>
<name>I7LW28_TETTS</name>
<accession>I7LW28</accession>
<dbReference type="KEGG" id="tet:TTHERM_00411960"/>
<dbReference type="Gene3D" id="3.80.10.10">
    <property type="entry name" value="Ribonuclease Inhibitor"/>
    <property type="match status" value="1"/>
</dbReference>
<dbReference type="GeneID" id="7825747"/>
<organism evidence="1 2">
    <name type="scientific">Tetrahymena thermophila (strain SB210)</name>
    <dbReference type="NCBI Taxonomy" id="312017"/>
    <lineage>
        <taxon>Eukaryota</taxon>
        <taxon>Sar</taxon>
        <taxon>Alveolata</taxon>
        <taxon>Ciliophora</taxon>
        <taxon>Intramacronucleata</taxon>
        <taxon>Oligohymenophorea</taxon>
        <taxon>Hymenostomatida</taxon>
        <taxon>Tetrahymenina</taxon>
        <taxon>Tetrahymenidae</taxon>
        <taxon>Tetrahymena</taxon>
    </lineage>
</organism>
<dbReference type="RefSeq" id="XP_001020890.3">
    <property type="nucleotide sequence ID" value="XM_001020890.3"/>
</dbReference>
<dbReference type="SUPFAM" id="SSF52047">
    <property type="entry name" value="RNI-like"/>
    <property type="match status" value="1"/>
</dbReference>
<dbReference type="EMBL" id="GG662612">
    <property type="protein sequence ID" value="EAS00645.3"/>
    <property type="molecule type" value="Genomic_DNA"/>
</dbReference>
<evidence type="ECO:0008006" key="3">
    <source>
        <dbReference type="Google" id="ProtNLM"/>
    </source>
</evidence>